<evidence type="ECO:0000256" key="1">
    <source>
        <dbReference type="SAM" id="Phobius"/>
    </source>
</evidence>
<sequence length="331" mass="36685">MSIAHQEEQSQLTKEPPFTFMAPRLVVVLPAYNEASTIAESIEGFHRALPDAAIWVIDNRCSDNTKSIALQTLSNLNCQGGVLSERRPGKGNALRRAFMDLEADIYLVSDADCTYPPEAAKELIAPVLAGSADMVVGDRHSAGHYAAENKRPLHGFGNRLVRDLVNGLFRTRLSDVMSGYRVLNRRFVKSYPILVEGFEIETDMTLHALDKRFRIVEIPVNYHDRPAGSVSKLSTVKDGMRVLKTIGNIMRHYRPLAFFGTAAFLFGLLGLLAGWPVLSEWIATHNIDRVPLAILATGLEIVAVLLLGIGLILDSMVHQNKLQFELDLLNQ</sequence>
<feature type="domain" description="Glycosyltransferase 2-like" evidence="2">
    <location>
        <begin position="27"/>
        <end position="189"/>
    </location>
</feature>
<gene>
    <name evidence="3" type="ORF">J2W49_000218</name>
</gene>
<dbReference type="InterPro" id="IPR050256">
    <property type="entry name" value="Glycosyltransferase_2"/>
</dbReference>
<proteinExistence type="predicted"/>
<dbReference type="InterPro" id="IPR001173">
    <property type="entry name" value="Glyco_trans_2-like"/>
</dbReference>
<accession>A0ABU1WG93</accession>
<keyword evidence="4" id="KW-1185">Reference proteome</keyword>
<name>A0ABU1WG93_9BURK</name>
<protein>
    <submittedName>
        <fullName evidence="3">Glycosyltransferase involved in cell wall biosynthesis</fullName>
    </submittedName>
</protein>
<dbReference type="RefSeq" id="WP_310310642.1">
    <property type="nucleotide sequence ID" value="NZ_JAVDWU010000001.1"/>
</dbReference>
<dbReference type="EMBL" id="JAVDWU010000001">
    <property type="protein sequence ID" value="MDR7148290.1"/>
    <property type="molecule type" value="Genomic_DNA"/>
</dbReference>
<evidence type="ECO:0000313" key="3">
    <source>
        <dbReference type="EMBL" id="MDR7148290.1"/>
    </source>
</evidence>
<evidence type="ECO:0000313" key="4">
    <source>
        <dbReference type="Proteomes" id="UP001265700"/>
    </source>
</evidence>
<dbReference type="PANTHER" id="PTHR48090:SF7">
    <property type="entry name" value="RFBJ PROTEIN"/>
    <property type="match status" value="1"/>
</dbReference>
<dbReference type="Pfam" id="PF00535">
    <property type="entry name" value="Glycos_transf_2"/>
    <property type="match status" value="1"/>
</dbReference>
<feature type="transmembrane region" description="Helical" evidence="1">
    <location>
        <begin position="256"/>
        <end position="278"/>
    </location>
</feature>
<organism evidence="3 4">
    <name type="scientific">Hydrogenophaga palleronii</name>
    <dbReference type="NCBI Taxonomy" id="65655"/>
    <lineage>
        <taxon>Bacteria</taxon>
        <taxon>Pseudomonadati</taxon>
        <taxon>Pseudomonadota</taxon>
        <taxon>Betaproteobacteria</taxon>
        <taxon>Burkholderiales</taxon>
        <taxon>Comamonadaceae</taxon>
        <taxon>Hydrogenophaga</taxon>
    </lineage>
</organism>
<dbReference type="PANTHER" id="PTHR48090">
    <property type="entry name" value="UNDECAPRENYL-PHOSPHATE 4-DEOXY-4-FORMAMIDO-L-ARABINOSE TRANSFERASE-RELATED"/>
    <property type="match status" value="1"/>
</dbReference>
<feature type="transmembrane region" description="Helical" evidence="1">
    <location>
        <begin position="290"/>
        <end position="313"/>
    </location>
</feature>
<comment type="caution">
    <text evidence="3">The sequence shown here is derived from an EMBL/GenBank/DDBJ whole genome shotgun (WGS) entry which is preliminary data.</text>
</comment>
<dbReference type="CDD" id="cd04179">
    <property type="entry name" value="DPM_DPG-synthase_like"/>
    <property type="match status" value="1"/>
</dbReference>
<keyword evidence="1" id="KW-0472">Membrane</keyword>
<evidence type="ECO:0000259" key="2">
    <source>
        <dbReference type="Pfam" id="PF00535"/>
    </source>
</evidence>
<dbReference type="Gene3D" id="3.90.550.10">
    <property type="entry name" value="Spore Coat Polysaccharide Biosynthesis Protein SpsA, Chain A"/>
    <property type="match status" value="1"/>
</dbReference>
<dbReference type="SUPFAM" id="SSF53448">
    <property type="entry name" value="Nucleotide-diphospho-sugar transferases"/>
    <property type="match status" value="1"/>
</dbReference>
<dbReference type="Proteomes" id="UP001265700">
    <property type="component" value="Unassembled WGS sequence"/>
</dbReference>
<keyword evidence="1" id="KW-1133">Transmembrane helix</keyword>
<reference evidence="3 4" key="1">
    <citation type="submission" date="2023-07" db="EMBL/GenBank/DDBJ databases">
        <title>Sorghum-associated microbial communities from plants grown in Nebraska, USA.</title>
        <authorList>
            <person name="Schachtman D."/>
        </authorList>
    </citation>
    <scope>NUCLEOTIDE SEQUENCE [LARGE SCALE GENOMIC DNA]</scope>
    <source>
        <strain evidence="3 4">4249</strain>
    </source>
</reference>
<keyword evidence="1" id="KW-0812">Transmembrane</keyword>
<dbReference type="InterPro" id="IPR029044">
    <property type="entry name" value="Nucleotide-diphossugar_trans"/>
</dbReference>